<proteinExistence type="predicted"/>
<protein>
    <submittedName>
        <fullName evidence="1">Uncharacterized protein</fullName>
    </submittedName>
</protein>
<accession>A0AAV4X290</accession>
<keyword evidence="2" id="KW-1185">Reference proteome</keyword>
<evidence type="ECO:0000313" key="1">
    <source>
        <dbReference type="EMBL" id="GIY88156.1"/>
    </source>
</evidence>
<dbReference type="Proteomes" id="UP001054945">
    <property type="component" value="Unassembled WGS sequence"/>
</dbReference>
<organism evidence="1 2">
    <name type="scientific">Caerostris extrusa</name>
    <name type="common">Bark spider</name>
    <name type="synonym">Caerostris bankana</name>
    <dbReference type="NCBI Taxonomy" id="172846"/>
    <lineage>
        <taxon>Eukaryota</taxon>
        <taxon>Metazoa</taxon>
        <taxon>Ecdysozoa</taxon>
        <taxon>Arthropoda</taxon>
        <taxon>Chelicerata</taxon>
        <taxon>Arachnida</taxon>
        <taxon>Araneae</taxon>
        <taxon>Araneomorphae</taxon>
        <taxon>Entelegynae</taxon>
        <taxon>Araneoidea</taxon>
        <taxon>Araneidae</taxon>
        <taxon>Caerostris</taxon>
    </lineage>
</organism>
<gene>
    <name evidence="1" type="ORF">CEXT_120571</name>
</gene>
<evidence type="ECO:0000313" key="2">
    <source>
        <dbReference type="Proteomes" id="UP001054945"/>
    </source>
</evidence>
<comment type="caution">
    <text evidence="1">The sequence shown here is derived from an EMBL/GenBank/DDBJ whole genome shotgun (WGS) entry which is preliminary data.</text>
</comment>
<reference evidence="1 2" key="1">
    <citation type="submission" date="2021-06" db="EMBL/GenBank/DDBJ databases">
        <title>Caerostris extrusa draft genome.</title>
        <authorList>
            <person name="Kono N."/>
            <person name="Arakawa K."/>
        </authorList>
    </citation>
    <scope>NUCLEOTIDE SEQUENCE [LARGE SCALE GENOMIC DNA]</scope>
</reference>
<sequence>MYFYEAHIFTNLYISTLNNTNYQKLFLLTQEEEVVKNSFCINQEAKNESRRITCLQFKWRMTAHHFVHAISCNGRRRGIQLPFKQRRKSKERDCDSRSNGGKCIGDEGQGRFYRFPIPKSFTCNFTTVYTFLLRVVKEKSPLA</sequence>
<dbReference type="AlphaFoldDB" id="A0AAV4X290"/>
<dbReference type="EMBL" id="BPLR01017027">
    <property type="protein sequence ID" value="GIY88156.1"/>
    <property type="molecule type" value="Genomic_DNA"/>
</dbReference>
<name>A0AAV4X290_CAEEX</name>